<organism evidence="1 2">
    <name type="scientific">Mucilaginibacter straminoryzae</name>
    <dbReference type="NCBI Taxonomy" id="2932774"/>
    <lineage>
        <taxon>Bacteria</taxon>
        <taxon>Pseudomonadati</taxon>
        <taxon>Bacteroidota</taxon>
        <taxon>Sphingobacteriia</taxon>
        <taxon>Sphingobacteriales</taxon>
        <taxon>Sphingobacteriaceae</taxon>
        <taxon>Mucilaginibacter</taxon>
    </lineage>
</organism>
<evidence type="ECO:0000313" key="2">
    <source>
        <dbReference type="Proteomes" id="UP001139450"/>
    </source>
</evidence>
<name>A0A9X2B9U5_9SPHI</name>
<keyword evidence="2" id="KW-1185">Reference proteome</keyword>
<reference evidence="1" key="1">
    <citation type="submission" date="2022-04" db="EMBL/GenBank/DDBJ databases">
        <title>Mucilaginibacter sp. RS28 isolated from freshwater.</title>
        <authorList>
            <person name="Ko S.-R."/>
        </authorList>
    </citation>
    <scope>NUCLEOTIDE SEQUENCE</scope>
    <source>
        <strain evidence="1">RS28</strain>
    </source>
</reference>
<gene>
    <name evidence="1" type="ORF">MUY27_00160</name>
</gene>
<dbReference type="RefSeq" id="WP_245127935.1">
    <property type="nucleotide sequence ID" value="NZ_JALJEJ010000001.1"/>
</dbReference>
<dbReference type="EMBL" id="JALJEJ010000001">
    <property type="protein sequence ID" value="MCJ8208097.1"/>
    <property type="molecule type" value="Genomic_DNA"/>
</dbReference>
<comment type="caution">
    <text evidence="1">The sequence shown here is derived from an EMBL/GenBank/DDBJ whole genome shotgun (WGS) entry which is preliminary data.</text>
</comment>
<sequence>MKTKKRTAFRFSNGLGTGIRKDETTTTNTTVTTVTFFATCFCPGSLK</sequence>
<dbReference type="AlphaFoldDB" id="A0A9X2B9U5"/>
<dbReference type="Proteomes" id="UP001139450">
    <property type="component" value="Unassembled WGS sequence"/>
</dbReference>
<evidence type="ECO:0000313" key="1">
    <source>
        <dbReference type="EMBL" id="MCJ8208097.1"/>
    </source>
</evidence>
<accession>A0A9X2B9U5</accession>
<proteinExistence type="predicted"/>
<protein>
    <submittedName>
        <fullName evidence="1">Uncharacterized protein</fullName>
    </submittedName>
</protein>